<keyword evidence="2" id="KW-1185">Reference proteome</keyword>
<dbReference type="EMBL" id="CM043019">
    <property type="protein sequence ID" value="KAI4461089.1"/>
    <property type="molecule type" value="Genomic_DNA"/>
</dbReference>
<reference evidence="1" key="1">
    <citation type="submission" date="2022-04" db="EMBL/GenBank/DDBJ databases">
        <title>Chromosome-scale genome assembly of Holotrichia oblita Faldermann.</title>
        <authorList>
            <person name="Rongchong L."/>
        </authorList>
    </citation>
    <scope>NUCLEOTIDE SEQUENCE</scope>
    <source>
        <strain evidence="1">81SQS9</strain>
    </source>
</reference>
<accession>A0ACB9T2W0</accession>
<sequence>MPEIPMKTVECSRTTTKGGRVSPGTRPPQQQRAPVKAPPRTAEALAILIQHLVFNLEAFRVPLLKKEIEKVRLSAEKERLSCLQLEEKLSDEKARHFAAVEEERERYRAEITALIEQHRNTIAELKNQHEEAHQRLRKECQDVELKLTKEHEGQLQNLRIEYNKLQRTHAETLVILREENDAIREEIDDKNIVIEKLKRYKIDGEKLKRDLEIKELSYKEQLQIVNEENFRLKNENETLLNYSKDDGNSSIQEVQSLRAVLELKLSDVAELRKSLAKASEKADQLPLAEEKIASLTAKCEDLMSQLERKNTIEQQIILDKSKLEESLTEEVNQNKRLKQRNEELQWKVQQNREILNRIFEQAEEGGFNRSNMSSSFNERYLTTGPIVERTPLFKEKTNNKSTNSGDIPSASRKSKNSCELDMMDYSPPSSPKVKGVVEKSDSVSYVLEMDESPDVAASRILRRSFRNSTPPKNTPTKSPSNKTQKPKANPLSLSASTSAIVPMLKSDHMRSRSISVRNGDYDNNTSNNDDVFVWRSRLCSSTPNEKGICDDISDNFMSCNLTNCKLDNNQTYRSYNLGSYKLEDHLDLDDENDVDIKLPSLPSEIGRTNDMQSLPAPKHLAGEAMLAESNSDEESTTSSSSGQL</sequence>
<evidence type="ECO:0000313" key="1">
    <source>
        <dbReference type="EMBL" id="KAI4461089.1"/>
    </source>
</evidence>
<gene>
    <name evidence="1" type="ORF">MML48_5g00016988</name>
</gene>
<proteinExistence type="predicted"/>
<comment type="caution">
    <text evidence="1">The sequence shown here is derived from an EMBL/GenBank/DDBJ whole genome shotgun (WGS) entry which is preliminary data.</text>
</comment>
<dbReference type="Proteomes" id="UP001056778">
    <property type="component" value="Chromosome 5"/>
</dbReference>
<protein>
    <submittedName>
        <fullName evidence="1">Dynactin 1-related microtubule-binding</fullName>
    </submittedName>
</protein>
<evidence type="ECO:0000313" key="2">
    <source>
        <dbReference type="Proteomes" id="UP001056778"/>
    </source>
</evidence>
<organism evidence="1 2">
    <name type="scientific">Holotrichia oblita</name>
    <name type="common">Chafer beetle</name>
    <dbReference type="NCBI Taxonomy" id="644536"/>
    <lineage>
        <taxon>Eukaryota</taxon>
        <taxon>Metazoa</taxon>
        <taxon>Ecdysozoa</taxon>
        <taxon>Arthropoda</taxon>
        <taxon>Hexapoda</taxon>
        <taxon>Insecta</taxon>
        <taxon>Pterygota</taxon>
        <taxon>Neoptera</taxon>
        <taxon>Endopterygota</taxon>
        <taxon>Coleoptera</taxon>
        <taxon>Polyphaga</taxon>
        <taxon>Scarabaeiformia</taxon>
        <taxon>Scarabaeidae</taxon>
        <taxon>Melolonthinae</taxon>
        <taxon>Holotrichia</taxon>
    </lineage>
</organism>
<name>A0ACB9T2W0_HOLOL</name>